<name>A0A5B7JNC5_PORTR</name>
<dbReference type="AlphaFoldDB" id="A0A5B7JNC5"/>
<reference evidence="1 2" key="1">
    <citation type="submission" date="2019-05" db="EMBL/GenBank/DDBJ databases">
        <title>Another draft genome of Portunus trituberculatus and its Hox gene families provides insights of decapod evolution.</title>
        <authorList>
            <person name="Jeong J.-H."/>
            <person name="Song I."/>
            <person name="Kim S."/>
            <person name="Choi T."/>
            <person name="Kim D."/>
            <person name="Ryu S."/>
            <person name="Kim W."/>
        </authorList>
    </citation>
    <scope>NUCLEOTIDE SEQUENCE [LARGE SCALE GENOMIC DNA]</scope>
    <source>
        <tissue evidence="1">Muscle</tissue>
    </source>
</reference>
<organism evidence="1 2">
    <name type="scientific">Portunus trituberculatus</name>
    <name type="common">Swimming crab</name>
    <name type="synonym">Neptunus trituberculatus</name>
    <dbReference type="NCBI Taxonomy" id="210409"/>
    <lineage>
        <taxon>Eukaryota</taxon>
        <taxon>Metazoa</taxon>
        <taxon>Ecdysozoa</taxon>
        <taxon>Arthropoda</taxon>
        <taxon>Crustacea</taxon>
        <taxon>Multicrustacea</taxon>
        <taxon>Malacostraca</taxon>
        <taxon>Eumalacostraca</taxon>
        <taxon>Eucarida</taxon>
        <taxon>Decapoda</taxon>
        <taxon>Pleocyemata</taxon>
        <taxon>Brachyura</taxon>
        <taxon>Eubrachyura</taxon>
        <taxon>Portunoidea</taxon>
        <taxon>Portunidae</taxon>
        <taxon>Portuninae</taxon>
        <taxon>Portunus</taxon>
    </lineage>
</organism>
<dbReference type="EMBL" id="VSRR010105614">
    <property type="protein sequence ID" value="MPC96339.1"/>
    <property type="molecule type" value="Genomic_DNA"/>
</dbReference>
<evidence type="ECO:0000313" key="2">
    <source>
        <dbReference type="Proteomes" id="UP000324222"/>
    </source>
</evidence>
<proteinExistence type="predicted"/>
<protein>
    <submittedName>
        <fullName evidence="1">Uncharacterized protein</fullName>
    </submittedName>
</protein>
<sequence length="138" mass="15186">MHPSTEGGLRGNVYQKPVKDLVVKQRCVTTTEEREMRPSIPQPLCVRPCSAPPCPGLPCLTPSLPSPCPALPDQSSNLTKRQVVKGCARLAYLGSYILTGVRIPLSSLIYSIRGLNPLSTGTHFYLEFMGGMRQFYLH</sequence>
<dbReference type="Proteomes" id="UP000324222">
    <property type="component" value="Unassembled WGS sequence"/>
</dbReference>
<evidence type="ECO:0000313" key="1">
    <source>
        <dbReference type="EMBL" id="MPC96339.1"/>
    </source>
</evidence>
<accession>A0A5B7JNC5</accession>
<comment type="caution">
    <text evidence="1">The sequence shown here is derived from an EMBL/GenBank/DDBJ whole genome shotgun (WGS) entry which is preliminary data.</text>
</comment>
<keyword evidence="2" id="KW-1185">Reference proteome</keyword>
<gene>
    <name evidence="1" type="ORF">E2C01_091595</name>
</gene>